<feature type="domain" description="Exoribonuclease Xrn1 D2/D3" evidence="10">
    <location>
        <begin position="1102"/>
        <end position="1228"/>
    </location>
</feature>
<name>A0ABP1QG76_9HEXA</name>
<protein>
    <submittedName>
        <fullName evidence="11">Uncharacterized protein</fullName>
    </submittedName>
</protein>
<evidence type="ECO:0000259" key="9">
    <source>
        <dbReference type="Pfam" id="PF18332"/>
    </source>
</evidence>
<dbReference type="InterPro" id="IPR047008">
    <property type="entry name" value="XRN1_SH3_sf"/>
</dbReference>
<feature type="region of interest" description="Disordered" evidence="5">
    <location>
        <begin position="1073"/>
        <end position="1102"/>
    </location>
</feature>
<dbReference type="InterPro" id="IPR027073">
    <property type="entry name" value="5_3_exoribonuclease"/>
</dbReference>
<keyword evidence="2" id="KW-0378">Hydrolase</keyword>
<evidence type="ECO:0000259" key="7">
    <source>
        <dbReference type="Pfam" id="PF17846"/>
    </source>
</evidence>
<dbReference type="Gene3D" id="2.30.30.750">
    <property type="match status" value="1"/>
</dbReference>
<dbReference type="InterPro" id="IPR041385">
    <property type="entry name" value="SH3_12"/>
</dbReference>
<feature type="domain" description="5'-3' exoribonuclease 1 SH3-like" evidence="8">
    <location>
        <begin position="1263"/>
        <end position="1292"/>
    </location>
</feature>
<feature type="region of interest" description="Disordered" evidence="5">
    <location>
        <begin position="1631"/>
        <end position="1655"/>
    </location>
</feature>
<sequence length="1877" mass="212361">MGIPKFYRWTSERYPCLYEKIREYQIPEFDNLYLDMNGIIHNCSHPNDEDVHLRIPEENIFRDIFHYIDFLFRMIKPCRVFFMAIDGVAPRAKMNQQRGRRFRSARVAEEQEAEAIRQGEKLPSEDRFDSNCITPGTEFMARLHEQLKYFVSVKVSTDPLWQRKGLHVYLSGHDVPGEGEHKIMDFIRHIRSQPKYDPETRHCLYGLDADLMMLGLSTHELRFSLLREEVKFSRPKKKNNGNGNRQKQKKLKSQDEKVPVAYDLTNVSVFTNDNAILDSQTMLKPLVPIPSSTINAAEKSFVDAVNLVPALNCKPVLSVYEKPPASNNIVNDAPPPPPPDDLSAKGDYKAPLPEKTTFFLLHLSLFRDYLDEEFLELKNKLKDHSHITFDLECLIDDWILMNILVGNDFVPHLPNLHIVKGALPMLYRTYMDVLPTLDGYLNESGHLNLKRFEVFIRKLSLFDLDQFRDTYDDMKYKASKTGKNIVLGEKMFEDFTFEDDGSGIEEEELQPISDELKELAKRTEDEIFGDLRNGDGKVSICKEVFPEDNDFFADDDTEEFRLEFLQHKRNYYLTKCEFKKVDCDAVYEFAKEYVRAIQWVLLYYYKGVSSWGWFYPSHYAPFASDLRNFGGFQIEFAKGQPFRPFEQLLAVLPSQSKKLLPSCYQWLMTEGSSPILEYYPKKFELDLNGKRQDWEAVVLIPFIEEGKLLEAMENEALNLSQEEVFRNLRGALLCYSYTKEDTGPVKSHRNLFPELEASHIKLDKISEVTYNPELLPKGLHPKADIKKIYQGFPSLKSKTFNSCICKAEVKVFEFYAREESLIISFEDVEDETDGLKLGKKILGKSVWVNWPHLEAALIIALYTRNAKYILGRDNLVIRDPKTSDDAARKTFDVMAKGLVDRHLKFRGIRLGNLSVILQGKVMEGRKIRCNNVGNVVIENQWSKVEQAFALKTAIYEERVTEMFYMDKDTARSYLDLFRKGDQVFYLGDKVFGAMGVVVGHDKGSGSVIVDIKCPKDSDESNLKLKTGLKQLKSQDFFPSYQAASMCHISSFALARITGRVLVSVEKVRKPVKKSARANRKKLHEAGSLSSSDSSESSPEEDFPVLEPEYQKLNIGLDLKFNKTNMEVRGYTSKRDGQWFYSANAVKLVNEYVSNFPDVVALLGRTDKNKDVYNAAEIFPDDPFGKTTEIVNWLDDRGVRNLPRIPTNCNVLDDDDIENVWNHVAGTKSPSHAEFADMKKWSVRPNLLYKPGLDKGCIAPISNAQFALLDRVICVDRGASIPLGLRGTVVGIQAPPKSGNDDNDESFKTVSADALNLLIIMCDPIQDMFDPHPKKENGNLTELTGSLAKLLGVNGTKPAPENKSMQVIPKPKTRPKLVKLFPYQVINLTQGSTNLRQDLKRIPVPAKASNGLDKSSLYGGTVITTKNYAQAAAKTSNHKAPTKILQRPTLQTVPGKTQHLENVSTEKEPKFSLPWPPTPINLGSITVEQLFAQAAQGKQISAGEPNDTKSISMQVKKSTTVTNATNDPKNAQKQNPKPQHSAAKEDVKKRQPAFADQIKSEQKGIPSKVFYNSSLHSKSRGKNDVDSTKPEVRKPKEENNTTVGNHQPQRTNQILNLLCQPKNVERVNTASTRATINSTSVSSANSASSNGHQKVTPDKFRHPVGQSHHPHQMVVPIMDLSNPGHNSHGSFSHPVFNVNPMSMHPQYFVPTPYPVQYPFASAFMSNDGQIHAVYPPPQPPQHWTQGRHTAVDSAHRYHNANQNKSIRQMRGTHLSNVFVPLQVSRSMASTDHDSQGQEPIRQKESSLDADKHEVVGVPRVSVEQPNHIPHKNVLQDSTVPATQTLKALLGVSTDTQSESVPPPRKSRIAANFFPSQSS</sequence>
<dbReference type="InterPro" id="IPR004859">
    <property type="entry name" value="Xrn1_N"/>
</dbReference>
<feature type="compositionally biased region" description="Basic and acidic residues" evidence="5">
    <location>
        <begin position="1789"/>
        <end position="1809"/>
    </location>
</feature>
<gene>
    <name evidence="11" type="ORF">ODALV1_LOCUS10942</name>
</gene>
<keyword evidence="12" id="KW-1185">Reference proteome</keyword>
<feature type="region of interest" description="Disordered" evidence="5">
    <location>
        <begin position="233"/>
        <end position="257"/>
    </location>
</feature>
<feature type="compositionally biased region" description="Polar residues" evidence="5">
    <location>
        <begin position="1507"/>
        <end position="1537"/>
    </location>
</feature>
<feature type="domain" description="5'-3' exoribonuclease 1 D1" evidence="9">
    <location>
        <begin position="784"/>
        <end position="954"/>
    </location>
</feature>
<dbReference type="PANTHER" id="PTHR12341">
    <property type="entry name" value="5'-&gt;3' EXORIBONUCLEASE"/>
    <property type="match status" value="1"/>
</dbReference>
<keyword evidence="3" id="KW-0269">Exonuclease</keyword>
<feature type="compositionally biased region" description="Low complexity" evidence="5">
    <location>
        <begin position="1087"/>
        <end position="1096"/>
    </location>
</feature>
<comment type="similarity">
    <text evidence="4">Belongs to the 5'-3' exonuclease family.</text>
</comment>
<feature type="region of interest" description="Disordered" evidence="5">
    <location>
        <begin position="1785"/>
        <end position="1809"/>
    </location>
</feature>
<evidence type="ECO:0000259" key="6">
    <source>
        <dbReference type="Pfam" id="PF03159"/>
    </source>
</evidence>
<evidence type="ECO:0000313" key="12">
    <source>
        <dbReference type="Proteomes" id="UP001642540"/>
    </source>
</evidence>
<evidence type="ECO:0000256" key="2">
    <source>
        <dbReference type="ARBA" id="ARBA00022801"/>
    </source>
</evidence>
<feature type="domain" description="Xrn1 N-terminal" evidence="6">
    <location>
        <begin position="1"/>
        <end position="229"/>
    </location>
</feature>
<feature type="region of interest" description="Disordered" evidence="5">
    <location>
        <begin position="1497"/>
        <end position="1610"/>
    </location>
</feature>
<evidence type="ECO:0000256" key="4">
    <source>
        <dbReference type="ARBA" id="ARBA00038299"/>
    </source>
</evidence>
<feature type="compositionally biased region" description="Basic residues" evidence="5">
    <location>
        <begin position="1073"/>
        <end position="1082"/>
    </location>
</feature>
<dbReference type="Gene3D" id="3.40.50.12390">
    <property type="match status" value="2"/>
</dbReference>
<organism evidence="11 12">
    <name type="scientific">Orchesella dallaii</name>
    <dbReference type="NCBI Taxonomy" id="48710"/>
    <lineage>
        <taxon>Eukaryota</taxon>
        <taxon>Metazoa</taxon>
        <taxon>Ecdysozoa</taxon>
        <taxon>Arthropoda</taxon>
        <taxon>Hexapoda</taxon>
        <taxon>Collembola</taxon>
        <taxon>Entomobryomorpha</taxon>
        <taxon>Entomobryoidea</taxon>
        <taxon>Orchesellidae</taxon>
        <taxon>Orchesellinae</taxon>
        <taxon>Orchesella</taxon>
    </lineage>
</organism>
<dbReference type="InterPro" id="IPR041106">
    <property type="entry name" value="XRN1_D2_D3"/>
</dbReference>
<evidence type="ECO:0000256" key="5">
    <source>
        <dbReference type="SAM" id="MobiDB-lite"/>
    </source>
</evidence>
<evidence type="ECO:0000313" key="11">
    <source>
        <dbReference type="EMBL" id="CAL8101755.1"/>
    </source>
</evidence>
<dbReference type="CDD" id="cd18673">
    <property type="entry name" value="PIN_XRN1-2-like"/>
    <property type="match status" value="1"/>
</dbReference>
<feature type="domain" description="Xrn1 helical" evidence="7">
    <location>
        <begin position="389"/>
        <end position="731"/>
    </location>
</feature>
<feature type="compositionally biased region" description="Polar residues" evidence="5">
    <location>
        <begin position="1599"/>
        <end position="1610"/>
    </location>
</feature>
<reference evidence="11 12" key="1">
    <citation type="submission" date="2024-08" db="EMBL/GenBank/DDBJ databases">
        <authorList>
            <person name="Cucini C."/>
            <person name="Frati F."/>
        </authorList>
    </citation>
    <scope>NUCLEOTIDE SEQUENCE [LARGE SCALE GENOMIC DNA]</scope>
</reference>
<dbReference type="InterPro" id="IPR047007">
    <property type="entry name" value="XRN1_D1_sf"/>
</dbReference>
<comment type="caution">
    <text evidence="11">The sequence shown here is derived from an EMBL/GenBank/DDBJ whole genome shotgun (WGS) entry which is preliminary data.</text>
</comment>
<dbReference type="Pfam" id="PF03159">
    <property type="entry name" value="XRN_N"/>
    <property type="match status" value="1"/>
</dbReference>
<feature type="compositionally biased region" description="Low complexity" evidence="5">
    <location>
        <begin position="1633"/>
        <end position="1649"/>
    </location>
</feature>
<dbReference type="EMBL" id="CAXLJM020000033">
    <property type="protein sequence ID" value="CAL8101755.1"/>
    <property type="molecule type" value="Genomic_DNA"/>
</dbReference>
<dbReference type="InterPro" id="IPR041412">
    <property type="entry name" value="Xrn1_helical"/>
</dbReference>
<evidence type="ECO:0000256" key="1">
    <source>
        <dbReference type="ARBA" id="ARBA00022722"/>
    </source>
</evidence>
<dbReference type="Pfam" id="PF18332">
    <property type="entry name" value="XRN1_D1"/>
    <property type="match status" value="1"/>
</dbReference>
<feature type="domain" description="Exoribonuclease Xrn1 D2/D3" evidence="10">
    <location>
        <begin position="977"/>
        <end position="1067"/>
    </location>
</feature>
<proteinExistence type="inferred from homology"/>
<dbReference type="PANTHER" id="PTHR12341:SF7">
    <property type="entry name" value="5'-3' EXORIBONUCLEASE 1"/>
    <property type="match status" value="1"/>
</dbReference>
<dbReference type="Proteomes" id="UP001642540">
    <property type="component" value="Unassembled WGS sequence"/>
</dbReference>
<accession>A0ABP1QG76</accession>
<feature type="region of interest" description="Disordered" evidence="5">
    <location>
        <begin position="1849"/>
        <end position="1877"/>
    </location>
</feature>
<evidence type="ECO:0000259" key="10">
    <source>
        <dbReference type="Pfam" id="PF18334"/>
    </source>
</evidence>
<dbReference type="Gene3D" id="1.25.40.1050">
    <property type="match status" value="1"/>
</dbReference>
<dbReference type="InterPro" id="IPR040992">
    <property type="entry name" value="XRN1_D1"/>
</dbReference>
<dbReference type="Pfam" id="PF17846">
    <property type="entry name" value="XRN_M"/>
    <property type="match status" value="1"/>
</dbReference>
<evidence type="ECO:0000259" key="8">
    <source>
        <dbReference type="Pfam" id="PF18129"/>
    </source>
</evidence>
<dbReference type="Pfam" id="PF18334">
    <property type="entry name" value="XRN1_D2_D3"/>
    <property type="match status" value="2"/>
</dbReference>
<evidence type="ECO:0000256" key="3">
    <source>
        <dbReference type="ARBA" id="ARBA00022839"/>
    </source>
</evidence>
<keyword evidence="1" id="KW-0540">Nuclease</keyword>
<dbReference type="Pfam" id="PF18129">
    <property type="entry name" value="SH3_12"/>
    <property type="match status" value="1"/>
</dbReference>
<dbReference type="Gene3D" id="2.170.260.40">
    <property type="match status" value="1"/>
</dbReference>
<feature type="compositionally biased region" description="Basic and acidic residues" evidence="5">
    <location>
        <begin position="1580"/>
        <end position="1598"/>
    </location>
</feature>